<dbReference type="Proteomes" id="UP000308713">
    <property type="component" value="Unassembled WGS sequence"/>
</dbReference>
<evidence type="ECO:0000313" key="2">
    <source>
        <dbReference type="Proteomes" id="UP000308713"/>
    </source>
</evidence>
<name>A0A5C4SPP6_9FLAO</name>
<dbReference type="RefSeq" id="WP_139695205.1">
    <property type="nucleotide sequence ID" value="NZ_CP074074.1"/>
</dbReference>
<dbReference type="GO" id="GO:0016787">
    <property type="term" value="F:hydrolase activity"/>
    <property type="evidence" value="ECO:0007669"/>
    <property type="project" value="UniProtKB-KW"/>
</dbReference>
<organism evidence="1 2">
    <name type="scientific">Allotamlana fucoidanivorans</name>
    <dbReference type="NCBI Taxonomy" id="2583814"/>
    <lineage>
        <taxon>Bacteria</taxon>
        <taxon>Pseudomonadati</taxon>
        <taxon>Bacteroidota</taxon>
        <taxon>Flavobacteriia</taxon>
        <taxon>Flavobacteriales</taxon>
        <taxon>Flavobacteriaceae</taxon>
        <taxon>Allotamlana</taxon>
    </lineage>
</organism>
<protein>
    <submittedName>
        <fullName evidence="1">Acyloxyacyl hydrolase</fullName>
    </submittedName>
</protein>
<dbReference type="EMBL" id="VDCS01000003">
    <property type="protein sequence ID" value="TNJ46191.1"/>
    <property type="molecule type" value="Genomic_DNA"/>
</dbReference>
<evidence type="ECO:0000313" key="1">
    <source>
        <dbReference type="EMBL" id="TNJ46191.1"/>
    </source>
</evidence>
<dbReference type="AlphaFoldDB" id="A0A5C4SPP6"/>
<dbReference type="Pfam" id="PF09411">
    <property type="entry name" value="PagL"/>
    <property type="match status" value="1"/>
</dbReference>
<dbReference type="Gene3D" id="2.40.160.20">
    <property type="match status" value="1"/>
</dbReference>
<keyword evidence="2" id="KW-1185">Reference proteome</keyword>
<sequence length="366" mass="42148">MKFYLACALSLVFCLVWSQEKKHTSYFDVNYFKGNIAEHNTDVLHLIKGHPEGVILSWNKKTYGYNAWEQLYNYPDYGVSFSYQSLKNDVLGNNYALYAHYNFYFFKRHVMFRVGQGLALSTNPYDKVNNFRNNAFGSTFLSSTYMMLNYKKERIFNRLGLQAGFSLIHYSNANVKAPNTSINSLTFNIGATYNLEEAEPEYITDIVHADKEKFTEPVKFNIAFRAGVNESDVVGSGRFPFYIASVYADKRINKKSALQFGTDAFFSKFLKELIYYQSVAGLGENVTGEEDYKRVGLFVGHELFVNRMSLVTQLGYYIYYPFDFEGRSYFRIGLKRYFGNTWFGALTLKSHGAKAECVEFGIGVRL</sequence>
<reference evidence="1 2" key="1">
    <citation type="submission" date="2019-05" db="EMBL/GenBank/DDBJ databases">
        <title>Tamlana fucoidanivorans sp. nov., isolated from the surface of algae collected from Fujian province in China.</title>
        <authorList>
            <person name="Li J."/>
        </authorList>
    </citation>
    <scope>NUCLEOTIDE SEQUENCE [LARGE SCALE GENOMIC DNA]</scope>
    <source>
        <strain evidence="1 2">CW2-9</strain>
    </source>
</reference>
<gene>
    <name evidence="1" type="ORF">FGF67_04135</name>
</gene>
<keyword evidence="1" id="KW-0378">Hydrolase</keyword>
<dbReference type="InterPro" id="IPR018550">
    <property type="entry name" value="Lipid-A_deacylase-rel"/>
</dbReference>
<comment type="caution">
    <text evidence="1">The sequence shown here is derived from an EMBL/GenBank/DDBJ whole genome shotgun (WGS) entry which is preliminary data.</text>
</comment>
<proteinExistence type="predicted"/>
<dbReference type="OrthoDB" id="627554at2"/>
<accession>A0A5C4SPP6</accession>